<proteinExistence type="predicted"/>
<organism evidence="1 2">
    <name type="scientific">Aquimarina celericrescens</name>
    <dbReference type="NCBI Taxonomy" id="1964542"/>
    <lineage>
        <taxon>Bacteria</taxon>
        <taxon>Pseudomonadati</taxon>
        <taxon>Bacteroidota</taxon>
        <taxon>Flavobacteriia</taxon>
        <taxon>Flavobacteriales</taxon>
        <taxon>Flavobacteriaceae</taxon>
        <taxon>Aquimarina</taxon>
    </lineage>
</organism>
<evidence type="ECO:0000313" key="1">
    <source>
        <dbReference type="EMBL" id="MFD2185613.1"/>
    </source>
</evidence>
<evidence type="ECO:0000313" key="2">
    <source>
        <dbReference type="Proteomes" id="UP001597344"/>
    </source>
</evidence>
<dbReference type="Proteomes" id="UP001597344">
    <property type="component" value="Unassembled WGS sequence"/>
</dbReference>
<accession>A0ABW5ARK4</accession>
<dbReference type="PROSITE" id="PS51257">
    <property type="entry name" value="PROKAR_LIPOPROTEIN"/>
    <property type="match status" value="1"/>
</dbReference>
<dbReference type="RefSeq" id="WP_378318588.1">
    <property type="nucleotide sequence ID" value="NZ_JBHUHY010000002.1"/>
</dbReference>
<name>A0ABW5ARK4_9FLAO</name>
<dbReference type="Gene3D" id="2.60.120.430">
    <property type="entry name" value="Galactose-binding lectin"/>
    <property type="match status" value="1"/>
</dbReference>
<keyword evidence="2" id="KW-1185">Reference proteome</keyword>
<sequence>MKNRKHIDLKTICSLTLVLVLLSSCERGLSDEAVFATFPNTADIYTDSPVGLTDEFFKSFDPALGANTEAFGTDDDVAFEGNSSIRIDVPAPDDPNGNFVGGIFLDRGEGRDLTGYTALSFWAKGSITATIGLVGFGTDFEDNKFAVERQNIQLSTDWRKYIVPIPDPSKLIQEKGMFVFSAGGFDIIDAVPNGNEIGYTFWLDELKFENLGTVAQLRPAIFSGQDLMLQTFVGSTVPIFDLDATFNGPTGEDITVAAAPSYFDFSSSNTDVAFVNELGLIEIVGLGIATITAQLDGVAAQGSLEITASAGLESAPEPTLPPENVKSIFSDVYDIETASNFTPEFGGSTTDLALLLNGDDFFLSYTNNNFTGILFDNTVDASTLTFLHVDVYIQDSSGDIGLQIRDAGANQEIETDPNTGFPIGDDKDFRFDLTGLTPGQWTSFEIPLAGDIANQKNNLGGIILTGGPNFILDNIYFYRE</sequence>
<dbReference type="SUPFAM" id="SSF49785">
    <property type="entry name" value="Galactose-binding domain-like"/>
    <property type="match status" value="1"/>
</dbReference>
<dbReference type="InterPro" id="IPR008979">
    <property type="entry name" value="Galactose-bd-like_sf"/>
</dbReference>
<keyword evidence="1" id="KW-0378">Hydrolase</keyword>
<dbReference type="InterPro" id="IPR008964">
    <property type="entry name" value="Invasin/intimin_cell_adhesion"/>
</dbReference>
<protein>
    <submittedName>
        <fullName evidence="1">Glycosyl hydrolase family 16</fullName>
    </submittedName>
</protein>
<dbReference type="EMBL" id="JBHUHY010000002">
    <property type="protein sequence ID" value="MFD2185613.1"/>
    <property type="molecule type" value="Genomic_DNA"/>
</dbReference>
<gene>
    <name evidence="1" type="ORF">ACFSJT_02330</name>
</gene>
<comment type="caution">
    <text evidence="1">The sequence shown here is derived from an EMBL/GenBank/DDBJ whole genome shotgun (WGS) entry which is preliminary data.</text>
</comment>
<dbReference type="Gene3D" id="2.60.40.1080">
    <property type="match status" value="1"/>
</dbReference>
<dbReference type="GO" id="GO:0016787">
    <property type="term" value="F:hydrolase activity"/>
    <property type="evidence" value="ECO:0007669"/>
    <property type="project" value="UniProtKB-KW"/>
</dbReference>
<dbReference type="SUPFAM" id="SSF49373">
    <property type="entry name" value="Invasin/intimin cell-adhesion fragments"/>
    <property type="match status" value="1"/>
</dbReference>
<reference evidence="2" key="1">
    <citation type="journal article" date="2019" name="Int. J. Syst. Evol. Microbiol.">
        <title>The Global Catalogue of Microorganisms (GCM) 10K type strain sequencing project: providing services to taxonomists for standard genome sequencing and annotation.</title>
        <authorList>
            <consortium name="The Broad Institute Genomics Platform"/>
            <consortium name="The Broad Institute Genome Sequencing Center for Infectious Disease"/>
            <person name="Wu L."/>
            <person name="Ma J."/>
        </authorList>
    </citation>
    <scope>NUCLEOTIDE SEQUENCE [LARGE SCALE GENOMIC DNA]</scope>
    <source>
        <strain evidence="2">DT92</strain>
    </source>
</reference>